<evidence type="ECO:0000256" key="9">
    <source>
        <dbReference type="ARBA" id="ARBA00022908"/>
    </source>
</evidence>
<keyword evidence="8" id="KW-0694">RNA-binding</keyword>
<keyword evidence="9" id="KW-0229">DNA integration</keyword>
<evidence type="ECO:0000313" key="17">
    <source>
        <dbReference type="Proteomes" id="UP000765509"/>
    </source>
</evidence>
<evidence type="ECO:0000256" key="11">
    <source>
        <dbReference type="ARBA" id="ARBA00022932"/>
    </source>
</evidence>
<evidence type="ECO:0000256" key="10">
    <source>
        <dbReference type="ARBA" id="ARBA00022918"/>
    </source>
</evidence>
<reference evidence="16" key="1">
    <citation type="submission" date="2021-03" db="EMBL/GenBank/DDBJ databases">
        <title>Draft genome sequence of rust myrtle Austropuccinia psidii MF-1, a brazilian biotype.</title>
        <authorList>
            <person name="Quecine M.C."/>
            <person name="Pachon D.M.R."/>
            <person name="Bonatelli M.L."/>
            <person name="Correr F.H."/>
            <person name="Franceschini L.M."/>
            <person name="Leite T.F."/>
            <person name="Margarido G.R.A."/>
            <person name="Almeida C.A."/>
            <person name="Ferrarezi J.A."/>
            <person name="Labate C.A."/>
        </authorList>
    </citation>
    <scope>NUCLEOTIDE SEQUENCE</scope>
    <source>
        <strain evidence="16">MF-1</strain>
    </source>
</reference>
<dbReference type="InterPro" id="IPR036397">
    <property type="entry name" value="RNaseH_sf"/>
</dbReference>
<dbReference type="PROSITE" id="PS50994">
    <property type="entry name" value="INTEGRASE"/>
    <property type="match status" value="1"/>
</dbReference>
<evidence type="ECO:0000256" key="5">
    <source>
        <dbReference type="ARBA" id="ARBA00022759"/>
    </source>
</evidence>
<dbReference type="Proteomes" id="UP000765509">
    <property type="component" value="Unassembled WGS sequence"/>
</dbReference>
<evidence type="ECO:0000313" key="16">
    <source>
        <dbReference type="EMBL" id="MBW0532056.1"/>
    </source>
</evidence>
<evidence type="ECO:0000259" key="15">
    <source>
        <dbReference type="PROSITE" id="PS50994"/>
    </source>
</evidence>
<feature type="domain" description="Integrase catalytic" evidence="15">
    <location>
        <begin position="1"/>
        <end position="113"/>
    </location>
</feature>
<organism evidence="16 17">
    <name type="scientific">Austropuccinia psidii MF-1</name>
    <dbReference type="NCBI Taxonomy" id="1389203"/>
    <lineage>
        <taxon>Eukaryota</taxon>
        <taxon>Fungi</taxon>
        <taxon>Dikarya</taxon>
        <taxon>Basidiomycota</taxon>
        <taxon>Pucciniomycotina</taxon>
        <taxon>Pucciniomycetes</taxon>
        <taxon>Pucciniales</taxon>
        <taxon>Sphaerophragmiaceae</taxon>
        <taxon>Austropuccinia</taxon>
    </lineage>
</organism>
<keyword evidence="3" id="KW-0540">Nuclease</keyword>
<dbReference type="PANTHER" id="PTHR42648">
    <property type="entry name" value="TRANSPOSASE, PUTATIVE-RELATED"/>
    <property type="match status" value="1"/>
</dbReference>
<dbReference type="SUPFAM" id="SSF53098">
    <property type="entry name" value="Ribonuclease H-like"/>
    <property type="match status" value="1"/>
</dbReference>
<dbReference type="GO" id="GO:0003964">
    <property type="term" value="F:RNA-directed DNA polymerase activity"/>
    <property type="evidence" value="ECO:0007669"/>
    <property type="project" value="UniProtKB-KW"/>
</dbReference>
<gene>
    <name evidence="16" type="ORF">O181_071771</name>
</gene>
<evidence type="ECO:0000256" key="2">
    <source>
        <dbReference type="ARBA" id="ARBA00022695"/>
    </source>
</evidence>
<evidence type="ECO:0000256" key="14">
    <source>
        <dbReference type="ARBA" id="ARBA00049244"/>
    </source>
</evidence>
<evidence type="ECO:0000256" key="6">
    <source>
        <dbReference type="ARBA" id="ARBA00022801"/>
    </source>
</evidence>
<dbReference type="GO" id="GO:0015074">
    <property type="term" value="P:DNA integration"/>
    <property type="evidence" value="ECO:0007669"/>
    <property type="project" value="UniProtKB-KW"/>
</dbReference>
<keyword evidence="17" id="KW-1185">Reference proteome</keyword>
<evidence type="ECO:0000256" key="12">
    <source>
        <dbReference type="ARBA" id="ARBA00023172"/>
    </source>
</evidence>
<dbReference type="EMBL" id="AVOT02037377">
    <property type="protein sequence ID" value="MBW0532056.1"/>
    <property type="molecule type" value="Genomic_DNA"/>
</dbReference>
<protein>
    <recommendedName>
        <fullName evidence="15">Integrase catalytic domain-containing protein</fullName>
    </recommendedName>
</protein>
<dbReference type="InterPro" id="IPR001584">
    <property type="entry name" value="Integrase_cat-core"/>
</dbReference>
<comment type="catalytic activity">
    <reaction evidence="13">
        <text>DNA(n) + a 2'-deoxyribonucleoside 5'-triphosphate = DNA(n+1) + diphosphate</text>
        <dbReference type="Rhea" id="RHEA:22508"/>
        <dbReference type="Rhea" id="RHEA-COMP:17339"/>
        <dbReference type="Rhea" id="RHEA-COMP:17340"/>
        <dbReference type="ChEBI" id="CHEBI:33019"/>
        <dbReference type="ChEBI" id="CHEBI:61560"/>
        <dbReference type="ChEBI" id="CHEBI:173112"/>
        <dbReference type="EC" id="2.7.7.49"/>
    </reaction>
</comment>
<evidence type="ECO:0000256" key="7">
    <source>
        <dbReference type="ARBA" id="ARBA00022842"/>
    </source>
</evidence>
<evidence type="ECO:0000256" key="8">
    <source>
        <dbReference type="ARBA" id="ARBA00022884"/>
    </source>
</evidence>
<dbReference type="GO" id="GO:0032196">
    <property type="term" value="P:transposition"/>
    <property type="evidence" value="ECO:0007669"/>
    <property type="project" value="UniProtKB-KW"/>
</dbReference>
<evidence type="ECO:0000256" key="4">
    <source>
        <dbReference type="ARBA" id="ARBA00022723"/>
    </source>
</evidence>
<proteinExistence type="predicted"/>
<sequence>MQNHVSTFRIVYPLKSISDAPGAILDAIAHLTVQLKLTPKALKTENVREFTSLSFAILLAKIGISFYPSLPYLPQENGEAELLNCTLGDMERATMTQSGIPTCFWKFAYASVC</sequence>
<dbReference type="GO" id="GO:0003887">
    <property type="term" value="F:DNA-directed DNA polymerase activity"/>
    <property type="evidence" value="ECO:0007669"/>
    <property type="project" value="UniProtKB-KW"/>
</dbReference>
<dbReference type="InterPro" id="IPR012337">
    <property type="entry name" value="RNaseH-like_sf"/>
</dbReference>
<dbReference type="GO" id="GO:0006310">
    <property type="term" value="P:DNA recombination"/>
    <property type="evidence" value="ECO:0007669"/>
    <property type="project" value="UniProtKB-KW"/>
</dbReference>
<dbReference type="GO" id="GO:0004519">
    <property type="term" value="F:endonuclease activity"/>
    <property type="evidence" value="ECO:0007669"/>
    <property type="project" value="UniProtKB-KW"/>
</dbReference>
<keyword evidence="12" id="KW-0233">DNA recombination</keyword>
<evidence type="ECO:0000256" key="1">
    <source>
        <dbReference type="ARBA" id="ARBA00022578"/>
    </source>
</evidence>
<dbReference type="GO" id="GO:0016787">
    <property type="term" value="F:hydrolase activity"/>
    <property type="evidence" value="ECO:0007669"/>
    <property type="project" value="UniProtKB-KW"/>
</dbReference>
<dbReference type="PANTHER" id="PTHR42648:SF11">
    <property type="entry name" value="TRANSPOSON TY4-P GAG-POL POLYPROTEIN"/>
    <property type="match status" value="1"/>
</dbReference>
<dbReference type="InterPro" id="IPR039537">
    <property type="entry name" value="Retrotran_Ty1/copia-like"/>
</dbReference>
<keyword evidence="2" id="KW-0548">Nucleotidyltransferase</keyword>
<dbReference type="AlphaFoldDB" id="A0A9Q3F7X6"/>
<dbReference type="GO" id="GO:0005634">
    <property type="term" value="C:nucleus"/>
    <property type="evidence" value="ECO:0007669"/>
    <property type="project" value="UniProtKB-ARBA"/>
</dbReference>
<evidence type="ECO:0000256" key="3">
    <source>
        <dbReference type="ARBA" id="ARBA00022722"/>
    </source>
</evidence>
<keyword evidence="5" id="KW-0255">Endonuclease</keyword>
<keyword evidence="6" id="KW-0378">Hydrolase</keyword>
<dbReference type="OrthoDB" id="3257332at2759"/>
<keyword evidence="11" id="KW-0808">Transferase</keyword>
<keyword evidence="1" id="KW-0815">Transposition</keyword>
<keyword evidence="7" id="KW-0460">Magnesium</keyword>
<keyword evidence="11" id="KW-0239">DNA-directed DNA polymerase</keyword>
<dbReference type="GO" id="GO:0003723">
    <property type="term" value="F:RNA binding"/>
    <property type="evidence" value="ECO:0007669"/>
    <property type="project" value="UniProtKB-KW"/>
</dbReference>
<dbReference type="Gene3D" id="3.30.420.10">
    <property type="entry name" value="Ribonuclease H-like superfamily/Ribonuclease H"/>
    <property type="match status" value="1"/>
</dbReference>
<comment type="caution">
    <text evidence="16">The sequence shown here is derived from an EMBL/GenBank/DDBJ whole genome shotgun (WGS) entry which is preliminary data.</text>
</comment>
<comment type="catalytic activity">
    <reaction evidence="14">
        <text>DNA(n) + a 2'-deoxyribonucleoside 5'-triphosphate = DNA(n+1) + diphosphate</text>
        <dbReference type="Rhea" id="RHEA:22508"/>
        <dbReference type="Rhea" id="RHEA-COMP:17339"/>
        <dbReference type="Rhea" id="RHEA-COMP:17340"/>
        <dbReference type="ChEBI" id="CHEBI:33019"/>
        <dbReference type="ChEBI" id="CHEBI:61560"/>
        <dbReference type="ChEBI" id="CHEBI:173112"/>
        <dbReference type="EC" id="2.7.7.7"/>
    </reaction>
</comment>
<evidence type="ECO:0000256" key="13">
    <source>
        <dbReference type="ARBA" id="ARBA00048173"/>
    </source>
</evidence>
<dbReference type="GO" id="GO:0046872">
    <property type="term" value="F:metal ion binding"/>
    <property type="evidence" value="ECO:0007669"/>
    <property type="project" value="UniProtKB-KW"/>
</dbReference>
<name>A0A9Q3F7X6_9BASI</name>
<accession>A0A9Q3F7X6</accession>
<keyword evidence="4" id="KW-0479">Metal-binding</keyword>
<keyword evidence="10" id="KW-0695">RNA-directed DNA polymerase</keyword>